<dbReference type="Gene3D" id="3.60.110.10">
    <property type="entry name" value="Carbon-nitrogen hydrolase"/>
    <property type="match status" value="1"/>
</dbReference>
<dbReference type="InterPro" id="IPR036526">
    <property type="entry name" value="C-N_Hydrolase_sf"/>
</dbReference>
<dbReference type="InterPro" id="IPR003010">
    <property type="entry name" value="C-N_Hydrolase"/>
</dbReference>
<accession>A0A1H2GD80</accession>
<keyword evidence="4" id="KW-1185">Reference proteome</keyword>
<proteinExistence type="inferred from homology"/>
<protein>
    <submittedName>
        <fullName evidence="3">Carbon-nitrogen hydrolase</fullName>
    </submittedName>
</protein>
<keyword evidence="3" id="KW-0378">Hydrolase</keyword>
<dbReference type="SUPFAM" id="SSF56317">
    <property type="entry name" value="Carbon-nitrogen hydrolase"/>
    <property type="match status" value="1"/>
</dbReference>
<dbReference type="PROSITE" id="PS01227">
    <property type="entry name" value="UPF0012"/>
    <property type="match status" value="1"/>
</dbReference>
<reference evidence="4" key="1">
    <citation type="submission" date="2016-10" db="EMBL/GenBank/DDBJ databases">
        <authorList>
            <person name="Varghese N."/>
            <person name="Submissions S."/>
        </authorList>
    </citation>
    <scope>NUCLEOTIDE SEQUENCE [LARGE SCALE GENOMIC DNA]</scope>
    <source>
        <strain evidence="4">DSM 3384</strain>
    </source>
</reference>
<sequence>MRKKIKAGVVQFDIKNGQIETNLNTVFGYLEKLASQDVSLAVLPEMFSCSFDNENLSRHSKKTDKVVEELSFFAEKKKIAIVGTLPEKKANKIYNTMVFIDVDGKVKGVYRKLHLFRLTGENLYYTAGDKIVTIDSSFGKIGLMTCYDLRFPELARSLFLQGAQMIVVSAQWPESRKEHWKTLVTARSVENQLFMVCSNRTGSDELLHFPGMSMIVDPMGNVLADAGCDETSVFAKIDYGLVKTARALIPCMTDRRPEIYG</sequence>
<dbReference type="RefSeq" id="WP_092233362.1">
    <property type="nucleotide sequence ID" value="NZ_FNLL01000005.1"/>
</dbReference>
<dbReference type="Proteomes" id="UP000199608">
    <property type="component" value="Unassembled WGS sequence"/>
</dbReference>
<dbReference type="PANTHER" id="PTHR23088:SF27">
    <property type="entry name" value="DEAMINATED GLUTATHIONE AMIDASE"/>
    <property type="match status" value="1"/>
</dbReference>
<dbReference type="CDD" id="cd07583">
    <property type="entry name" value="nitrilase_5"/>
    <property type="match status" value="1"/>
</dbReference>
<dbReference type="PANTHER" id="PTHR23088">
    <property type="entry name" value="NITRILASE-RELATED"/>
    <property type="match status" value="1"/>
</dbReference>
<evidence type="ECO:0000259" key="2">
    <source>
        <dbReference type="PROSITE" id="PS50263"/>
    </source>
</evidence>
<dbReference type="GO" id="GO:0016787">
    <property type="term" value="F:hydrolase activity"/>
    <property type="evidence" value="ECO:0007669"/>
    <property type="project" value="UniProtKB-KW"/>
</dbReference>
<evidence type="ECO:0000256" key="1">
    <source>
        <dbReference type="ARBA" id="ARBA00010613"/>
    </source>
</evidence>
<organism evidence="3 4">
    <name type="scientific">Desulfobacula phenolica</name>
    <dbReference type="NCBI Taxonomy" id="90732"/>
    <lineage>
        <taxon>Bacteria</taxon>
        <taxon>Pseudomonadati</taxon>
        <taxon>Thermodesulfobacteriota</taxon>
        <taxon>Desulfobacteria</taxon>
        <taxon>Desulfobacterales</taxon>
        <taxon>Desulfobacteraceae</taxon>
        <taxon>Desulfobacula</taxon>
    </lineage>
</organism>
<name>A0A1H2GD80_9BACT</name>
<dbReference type="AlphaFoldDB" id="A0A1H2GD80"/>
<feature type="domain" description="CN hydrolase" evidence="2">
    <location>
        <begin position="5"/>
        <end position="239"/>
    </location>
</feature>
<evidence type="ECO:0000313" key="3">
    <source>
        <dbReference type="EMBL" id="SDU17520.1"/>
    </source>
</evidence>
<gene>
    <name evidence="3" type="ORF">SAMN04487931_105137</name>
</gene>
<comment type="similarity">
    <text evidence="1">Belongs to the carbon-nitrogen hydrolase superfamily. NIT1/NIT2 family.</text>
</comment>
<dbReference type="Pfam" id="PF00795">
    <property type="entry name" value="CN_hydrolase"/>
    <property type="match status" value="1"/>
</dbReference>
<evidence type="ECO:0000313" key="4">
    <source>
        <dbReference type="Proteomes" id="UP000199608"/>
    </source>
</evidence>
<dbReference type="PROSITE" id="PS50263">
    <property type="entry name" value="CN_HYDROLASE"/>
    <property type="match status" value="1"/>
</dbReference>
<dbReference type="EMBL" id="FNLL01000005">
    <property type="protein sequence ID" value="SDU17520.1"/>
    <property type="molecule type" value="Genomic_DNA"/>
</dbReference>
<dbReference type="InterPro" id="IPR001110">
    <property type="entry name" value="UPF0012_CS"/>
</dbReference>